<comment type="caution">
    <text evidence="7">The sequence shown here is derived from an EMBL/GenBank/DDBJ whole genome shotgun (WGS) entry which is preliminary data.</text>
</comment>
<proteinExistence type="predicted"/>
<dbReference type="InterPro" id="IPR050172">
    <property type="entry name" value="SsuD_RutA_monooxygenase"/>
</dbReference>
<evidence type="ECO:0000256" key="5">
    <source>
        <dbReference type="SAM" id="MobiDB-lite"/>
    </source>
</evidence>
<gene>
    <name evidence="7" type="ORF">E1269_24705</name>
</gene>
<evidence type="ECO:0000256" key="4">
    <source>
        <dbReference type="ARBA" id="ARBA00023033"/>
    </source>
</evidence>
<dbReference type="GO" id="GO:0046306">
    <property type="term" value="P:alkanesulfonate catabolic process"/>
    <property type="evidence" value="ECO:0007669"/>
    <property type="project" value="TreeGrafter"/>
</dbReference>
<protein>
    <submittedName>
        <fullName evidence="7">TIGR03619 family F420-dependent LLM class oxidoreductase</fullName>
        <ecNumber evidence="7">1.-.-.-</ecNumber>
    </submittedName>
</protein>
<dbReference type="OrthoDB" id="3206024at2"/>
<evidence type="ECO:0000256" key="3">
    <source>
        <dbReference type="ARBA" id="ARBA00023002"/>
    </source>
</evidence>
<keyword evidence="4" id="KW-0503">Monooxygenase</keyword>
<keyword evidence="8" id="KW-1185">Reference proteome</keyword>
<dbReference type="Gene3D" id="3.20.20.30">
    <property type="entry name" value="Luciferase-like domain"/>
    <property type="match status" value="1"/>
</dbReference>
<organism evidence="7 8">
    <name type="scientific">Jiangella asiatica</name>
    <dbReference type="NCBI Taxonomy" id="2530372"/>
    <lineage>
        <taxon>Bacteria</taxon>
        <taxon>Bacillati</taxon>
        <taxon>Actinomycetota</taxon>
        <taxon>Actinomycetes</taxon>
        <taxon>Jiangellales</taxon>
        <taxon>Jiangellaceae</taxon>
        <taxon>Jiangella</taxon>
    </lineage>
</organism>
<evidence type="ECO:0000259" key="6">
    <source>
        <dbReference type="Pfam" id="PF00296"/>
    </source>
</evidence>
<accession>A0A4R5CSB6</accession>
<feature type="region of interest" description="Disordered" evidence="5">
    <location>
        <begin position="1"/>
        <end position="23"/>
    </location>
</feature>
<evidence type="ECO:0000313" key="8">
    <source>
        <dbReference type="Proteomes" id="UP000294739"/>
    </source>
</evidence>
<keyword evidence="3 7" id="KW-0560">Oxidoreductase</keyword>
<keyword evidence="1" id="KW-0285">Flavoprotein</keyword>
<dbReference type="InterPro" id="IPR019921">
    <property type="entry name" value="Lucif-like_OxRdtase_Rv2161c"/>
</dbReference>
<keyword evidence="2" id="KW-0288">FMN</keyword>
<dbReference type="GO" id="GO:0008726">
    <property type="term" value="F:alkanesulfonate monooxygenase activity"/>
    <property type="evidence" value="ECO:0007669"/>
    <property type="project" value="TreeGrafter"/>
</dbReference>
<dbReference type="PANTHER" id="PTHR42847:SF4">
    <property type="entry name" value="ALKANESULFONATE MONOOXYGENASE-RELATED"/>
    <property type="match status" value="1"/>
</dbReference>
<feature type="compositionally biased region" description="Basic and acidic residues" evidence="5">
    <location>
        <begin position="8"/>
        <end position="23"/>
    </location>
</feature>
<dbReference type="SUPFAM" id="SSF51679">
    <property type="entry name" value="Bacterial luciferase-like"/>
    <property type="match status" value="1"/>
</dbReference>
<dbReference type="InParanoid" id="A0A4R5CSB6"/>
<sequence>MGVARPVPRPDRPGTRGEARRARDVGLDLAEHAVTAGYEPSSDLRFGLVLANKGRGAGPEALDAGAAAVERLGWHSVWVTDHLMVPDGPEAGEYGSMLEALTSLTYVAARHERVTVGTSVVVPAMRDSPLLAKELATLDVLSGGRLVVGVGASDRMDLPEYTNLGKADRFARRGAYVDESIALWRHLWSGRTDPFAGEFHTLSGYVFLPLPTARDIPVWCGGRSERALRRAARLADGYHASQTGPADLAGRLPMLASLAADAGRALPTLSVRARVEFGAAARDVYTLHGSAARMVDEVVRFAEAGLHELVLVFDAATPAQVTAAVERFHESVVEPFRERIAGARARQDGAVRA</sequence>
<dbReference type="Proteomes" id="UP000294739">
    <property type="component" value="Unassembled WGS sequence"/>
</dbReference>
<reference evidence="7 8" key="1">
    <citation type="submission" date="2019-03" db="EMBL/GenBank/DDBJ databases">
        <title>Draft genome sequences of novel Actinobacteria.</title>
        <authorList>
            <person name="Sahin N."/>
            <person name="Ay H."/>
            <person name="Saygin H."/>
        </authorList>
    </citation>
    <scope>NUCLEOTIDE SEQUENCE [LARGE SCALE GENOMIC DNA]</scope>
    <source>
        <strain evidence="7 8">5K138</strain>
    </source>
</reference>
<dbReference type="PANTHER" id="PTHR42847">
    <property type="entry name" value="ALKANESULFONATE MONOOXYGENASE"/>
    <property type="match status" value="1"/>
</dbReference>
<evidence type="ECO:0000313" key="7">
    <source>
        <dbReference type="EMBL" id="TDE00665.1"/>
    </source>
</evidence>
<dbReference type="NCBIfam" id="TIGR03619">
    <property type="entry name" value="F420_Rv2161c"/>
    <property type="match status" value="1"/>
</dbReference>
<evidence type="ECO:0000256" key="2">
    <source>
        <dbReference type="ARBA" id="ARBA00022643"/>
    </source>
</evidence>
<feature type="domain" description="Luciferase-like" evidence="6">
    <location>
        <begin position="59"/>
        <end position="275"/>
    </location>
</feature>
<dbReference type="EMBL" id="SMKZ01000047">
    <property type="protein sequence ID" value="TDE00665.1"/>
    <property type="molecule type" value="Genomic_DNA"/>
</dbReference>
<dbReference type="InterPro" id="IPR011251">
    <property type="entry name" value="Luciferase-like_dom"/>
</dbReference>
<dbReference type="AlphaFoldDB" id="A0A4R5CSB6"/>
<evidence type="ECO:0000256" key="1">
    <source>
        <dbReference type="ARBA" id="ARBA00022630"/>
    </source>
</evidence>
<dbReference type="InterPro" id="IPR036661">
    <property type="entry name" value="Luciferase-like_sf"/>
</dbReference>
<dbReference type="Pfam" id="PF00296">
    <property type="entry name" value="Bac_luciferase"/>
    <property type="match status" value="1"/>
</dbReference>
<dbReference type="EC" id="1.-.-.-" evidence="7"/>
<name>A0A4R5CSB6_9ACTN</name>